<evidence type="ECO:0000259" key="2">
    <source>
        <dbReference type="PROSITE" id="PS50930"/>
    </source>
</evidence>
<evidence type="ECO:0000313" key="4">
    <source>
        <dbReference type="Proteomes" id="UP001596024"/>
    </source>
</evidence>
<keyword evidence="3" id="KW-0238">DNA-binding</keyword>
<accession>A0ABV9NFU1</accession>
<sequence length="255" mass="27674">MTKAASQTLRKWAVRAVWLVALGTFLAILGPYGTGRVGWPQVWVYWVGLIVMGAVVGWTAGPLAQRLFPALPGWCHYVIAAFCISVPVTAAVFAINVLMAGAVHWRALPVTWFFVLVVSGFVVAIAWIARHIEDLRQAARIAASGAAPARPSDALLGKLPHPLRKARILSMSAEDHYLRVRTDSGEALILMRLSDAVAACGALDGAQVHRSWWVARDAVSDARKGDGRGTLILEDGREVPVSRSFYPALRDAGWF</sequence>
<feature type="transmembrane region" description="Helical" evidence="1">
    <location>
        <begin position="76"/>
        <end position="98"/>
    </location>
</feature>
<keyword evidence="1" id="KW-1133">Transmembrane helix</keyword>
<dbReference type="Proteomes" id="UP001596024">
    <property type="component" value="Unassembled WGS sequence"/>
</dbReference>
<organism evidence="3 4">
    <name type="scientific">Glycocaulis abyssi</name>
    <dbReference type="NCBI Taxonomy" id="1433403"/>
    <lineage>
        <taxon>Bacteria</taxon>
        <taxon>Pseudomonadati</taxon>
        <taxon>Pseudomonadota</taxon>
        <taxon>Alphaproteobacteria</taxon>
        <taxon>Maricaulales</taxon>
        <taxon>Maricaulaceae</taxon>
        <taxon>Glycocaulis</taxon>
    </lineage>
</organism>
<keyword evidence="1" id="KW-0812">Transmembrane</keyword>
<keyword evidence="1" id="KW-0472">Membrane</keyword>
<feature type="transmembrane region" description="Helical" evidence="1">
    <location>
        <begin position="12"/>
        <end position="31"/>
    </location>
</feature>
<feature type="transmembrane region" description="Helical" evidence="1">
    <location>
        <begin position="110"/>
        <end position="129"/>
    </location>
</feature>
<evidence type="ECO:0000256" key="1">
    <source>
        <dbReference type="SAM" id="Phobius"/>
    </source>
</evidence>
<dbReference type="Gene3D" id="2.40.50.1020">
    <property type="entry name" value="LytTr DNA-binding domain"/>
    <property type="match status" value="1"/>
</dbReference>
<dbReference type="EMBL" id="JBHSGQ010000005">
    <property type="protein sequence ID" value="MFC4725795.1"/>
    <property type="molecule type" value="Genomic_DNA"/>
</dbReference>
<dbReference type="Pfam" id="PF04397">
    <property type="entry name" value="LytTR"/>
    <property type="match status" value="1"/>
</dbReference>
<dbReference type="RefSeq" id="WP_371392761.1">
    <property type="nucleotide sequence ID" value="NZ_CP163421.1"/>
</dbReference>
<dbReference type="SMART" id="SM00850">
    <property type="entry name" value="LytTR"/>
    <property type="match status" value="1"/>
</dbReference>
<feature type="transmembrane region" description="Helical" evidence="1">
    <location>
        <begin position="43"/>
        <end position="64"/>
    </location>
</feature>
<protein>
    <submittedName>
        <fullName evidence="3">LytTR family DNA-binding domain-containing protein</fullName>
    </submittedName>
</protein>
<dbReference type="PROSITE" id="PS50930">
    <property type="entry name" value="HTH_LYTTR"/>
    <property type="match status" value="1"/>
</dbReference>
<name>A0ABV9NFU1_9PROT</name>
<reference evidence="4" key="1">
    <citation type="journal article" date="2019" name="Int. J. Syst. Evol. Microbiol.">
        <title>The Global Catalogue of Microorganisms (GCM) 10K type strain sequencing project: providing services to taxonomists for standard genome sequencing and annotation.</title>
        <authorList>
            <consortium name="The Broad Institute Genomics Platform"/>
            <consortium name="The Broad Institute Genome Sequencing Center for Infectious Disease"/>
            <person name="Wu L."/>
            <person name="Ma J."/>
        </authorList>
    </citation>
    <scope>NUCLEOTIDE SEQUENCE [LARGE SCALE GENOMIC DNA]</scope>
    <source>
        <strain evidence="4">CCUG 62981</strain>
    </source>
</reference>
<comment type="caution">
    <text evidence="3">The sequence shown here is derived from an EMBL/GenBank/DDBJ whole genome shotgun (WGS) entry which is preliminary data.</text>
</comment>
<gene>
    <name evidence="3" type="ORF">ACFPB0_10875</name>
</gene>
<keyword evidence="4" id="KW-1185">Reference proteome</keyword>
<feature type="domain" description="HTH LytTR-type" evidence="2">
    <location>
        <begin position="156"/>
        <end position="255"/>
    </location>
</feature>
<dbReference type="GO" id="GO:0003677">
    <property type="term" value="F:DNA binding"/>
    <property type="evidence" value="ECO:0007669"/>
    <property type="project" value="UniProtKB-KW"/>
</dbReference>
<evidence type="ECO:0000313" key="3">
    <source>
        <dbReference type="EMBL" id="MFC4725795.1"/>
    </source>
</evidence>
<proteinExistence type="predicted"/>
<dbReference type="InterPro" id="IPR007492">
    <property type="entry name" value="LytTR_DNA-bd_dom"/>
</dbReference>